<dbReference type="PANTHER" id="PTHR34046">
    <property type="entry name" value="OS06G0218800 PROTEIN"/>
    <property type="match status" value="1"/>
</dbReference>
<evidence type="ECO:0000313" key="2">
    <source>
        <dbReference type="EMBL" id="KAL3514212.1"/>
    </source>
</evidence>
<name>A0ABD2Z404_9GENT</name>
<dbReference type="AlphaFoldDB" id="A0ABD2Z404"/>
<proteinExistence type="predicted"/>
<reference evidence="2 3" key="1">
    <citation type="submission" date="2024-11" db="EMBL/GenBank/DDBJ databases">
        <title>A near-complete genome assembly of Cinchona calisaya.</title>
        <authorList>
            <person name="Lian D.C."/>
            <person name="Zhao X.W."/>
            <person name="Wei L."/>
        </authorList>
    </citation>
    <scope>NUCLEOTIDE SEQUENCE [LARGE SCALE GENOMIC DNA]</scope>
    <source>
        <tissue evidence="2">Nenye</tissue>
    </source>
</reference>
<dbReference type="Proteomes" id="UP001630127">
    <property type="component" value="Unassembled WGS sequence"/>
</dbReference>
<evidence type="ECO:0000313" key="3">
    <source>
        <dbReference type="Proteomes" id="UP001630127"/>
    </source>
</evidence>
<protein>
    <submittedName>
        <fullName evidence="2">Uncharacterized protein</fullName>
    </submittedName>
</protein>
<sequence>MEFRRPRHHQQIGRRSTQNHKPNGMCKKHPKHQQSPGVCSICLREKLTQLSSSTSSSRNNNNNDSSCSSSSSLSSMSSSHYSASASSCSSPLRRRDYRIASVGRGLSLSFIKSGKNVLTKSRSVAFIARKRDGGHEEVGMDHGKKKGSFWSKLLWPRRKRNDEDLVHSRSITRVH</sequence>
<accession>A0ABD2Z404</accession>
<feature type="region of interest" description="Disordered" evidence="1">
    <location>
        <begin position="52"/>
        <end position="91"/>
    </location>
</feature>
<dbReference type="PANTHER" id="PTHR34046:SF7">
    <property type="entry name" value="DUF740 FAMILY PROTEIN"/>
    <property type="match status" value="1"/>
</dbReference>
<feature type="compositionally biased region" description="Low complexity" evidence="1">
    <location>
        <begin position="52"/>
        <end position="90"/>
    </location>
</feature>
<feature type="compositionally biased region" description="Basic residues" evidence="1">
    <location>
        <begin position="1"/>
        <end position="12"/>
    </location>
</feature>
<evidence type="ECO:0000256" key="1">
    <source>
        <dbReference type="SAM" id="MobiDB-lite"/>
    </source>
</evidence>
<feature type="region of interest" description="Disordered" evidence="1">
    <location>
        <begin position="1"/>
        <end position="38"/>
    </location>
</feature>
<dbReference type="EMBL" id="JBJUIK010000011">
    <property type="protein sequence ID" value="KAL3514212.1"/>
    <property type="molecule type" value="Genomic_DNA"/>
</dbReference>
<keyword evidence="3" id="KW-1185">Reference proteome</keyword>
<organism evidence="2 3">
    <name type="scientific">Cinchona calisaya</name>
    <dbReference type="NCBI Taxonomy" id="153742"/>
    <lineage>
        <taxon>Eukaryota</taxon>
        <taxon>Viridiplantae</taxon>
        <taxon>Streptophyta</taxon>
        <taxon>Embryophyta</taxon>
        <taxon>Tracheophyta</taxon>
        <taxon>Spermatophyta</taxon>
        <taxon>Magnoliopsida</taxon>
        <taxon>eudicotyledons</taxon>
        <taxon>Gunneridae</taxon>
        <taxon>Pentapetalae</taxon>
        <taxon>asterids</taxon>
        <taxon>lamiids</taxon>
        <taxon>Gentianales</taxon>
        <taxon>Rubiaceae</taxon>
        <taxon>Cinchonoideae</taxon>
        <taxon>Cinchoneae</taxon>
        <taxon>Cinchona</taxon>
    </lineage>
</organism>
<gene>
    <name evidence="2" type="ORF">ACH5RR_026929</name>
</gene>
<comment type="caution">
    <text evidence="2">The sequence shown here is derived from an EMBL/GenBank/DDBJ whole genome shotgun (WGS) entry which is preliminary data.</text>
</comment>